<sequence length="179" mass="19881">MGRSSIKYLKPPSCIVTMCSDLADSILLFSKESLTASLTGLVFWMDLTGLLVFLSGFGVNLKSISFLKSSCIFFVRKFFSSGNCSKRSYRFISFTNSLMSSCLSLVELQSSVMISSMSSRKVKGLFLSGLVCVWASQMFITFSIVSHFCRVIHLLRKYDSVEPISLESPIVFATFSISL</sequence>
<dbReference type="AlphaFoldDB" id="A0A8D8XDY3"/>
<name>A0A8D8XDY3_9HEMI</name>
<evidence type="ECO:0000256" key="1">
    <source>
        <dbReference type="SAM" id="Phobius"/>
    </source>
</evidence>
<accession>A0A8D8XDY3</accession>
<organism evidence="2">
    <name type="scientific">Cacopsylla melanoneura</name>
    <dbReference type="NCBI Taxonomy" id="428564"/>
    <lineage>
        <taxon>Eukaryota</taxon>
        <taxon>Metazoa</taxon>
        <taxon>Ecdysozoa</taxon>
        <taxon>Arthropoda</taxon>
        <taxon>Hexapoda</taxon>
        <taxon>Insecta</taxon>
        <taxon>Pterygota</taxon>
        <taxon>Neoptera</taxon>
        <taxon>Paraneoptera</taxon>
        <taxon>Hemiptera</taxon>
        <taxon>Sternorrhyncha</taxon>
        <taxon>Psylloidea</taxon>
        <taxon>Psyllidae</taxon>
        <taxon>Psyllinae</taxon>
        <taxon>Cacopsylla</taxon>
    </lineage>
</organism>
<dbReference type="EMBL" id="HBUF01531206">
    <property type="protein sequence ID" value="CAG6751869.1"/>
    <property type="molecule type" value="Transcribed_RNA"/>
</dbReference>
<protein>
    <submittedName>
        <fullName evidence="2">Uncharacterized protein</fullName>
    </submittedName>
</protein>
<dbReference type="EMBL" id="HBUF01531207">
    <property type="protein sequence ID" value="CAG6751871.1"/>
    <property type="molecule type" value="Transcribed_RNA"/>
</dbReference>
<keyword evidence="1" id="KW-1133">Transmembrane helix</keyword>
<proteinExistence type="predicted"/>
<reference evidence="2" key="1">
    <citation type="submission" date="2021-05" db="EMBL/GenBank/DDBJ databases">
        <authorList>
            <person name="Alioto T."/>
            <person name="Alioto T."/>
            <person name="Gomez Garrido J."/>
        </authorList>
    </citation>
    <scope>NUCLEOTIDE SEQUENCE</scope>
</reference>
<keyword evidence="1" id="KW-0472">Membrane</keyword>
<feature type="transmembrane region" description="Helical" evidence="1">
    <location>
        <begin position="41"/>
        <end position="67"/>
    </location>
</feature>
<dbReference type="EMBL" id="HBUF01300775">
    <property type="protein sequence ID" value="CAG6691070.1"/>
    <property type="molecule type" value="Transcribed_RNA"/>
</dbReference>
<keyword evidence="1" id="KW-0812">Transmembrane</keyword>
<evidence type="ECO:0000313" key="2">
    <source>
        <dbReference type="EMBL" id="CAG6691070.1"/>
    </source>
</evidence>
<feature type="transmembrane region" description="Helical" evidence="1">
    <location>
        <begin position="126"/>
        <end position="149"/>
    </location>
</feature>